<evidence type="ECO:0000313" key="1">
    <source>
        <dbReference type="EMBL" id="KZT22380.1"/>
    </source>
</evidence>
<dbReference type="OrthoDB" id="2142040at2759"/>
<accession>A0A165QFY4</accession>
<evidence type="ECO:0000313" key="2">
    <source>
        <dbReference type="Proteomes" id="UP000076761"/>
    </source>
</evidence>
<gene>
    <name evidence="1" type="ORF">NEOLEDRAFT_1138050</name>
</gene>
<name>A0A165QFY4_9AGAM</name>
<proteinExistence type="predicted"/>
<dbReference type="EMBL" id="KV425596">
    <property type="protein sequence ID" value="KZT22380.1"/>
    <property type="molecule type" value="Genomic_DNA"/>
</dbReference>
<dbReference type="InParanoid" id="A0A165QFY4"/>
<dbReference type="PANTHER" id="PTHR34706">
    <property type="entry name" value="SLR1338 PROTEIN"/>
    <property type="match status" value="1"/>
</dbReference>
<organism evidence="1 2">
    <name type="scientific">Neolentinus lepideus HHB14362 ss-1</name>
    <dbReference type="NCBI Taxonomy" id="1314782"/>
    <lineage>
        <taxon>Eukaryota</taxon>
        <taxon>Fungi</taxon>
        <taxon>Dikarya</taxon>
        <taxon>Basidiomycota</taxon>
        <taxon>Agaricomycotina</taxon>
        <taxon>Agaricomycetes</taxon>
        <taxon>Gloeophyllales</taxon>
        <taxon>Gloeophyllaceae</taxon>
        <taxon>Neolentinus</taxon>
    </lineage>
</organism>
<sequence>MQMNDEGRWDEAMNALAGIADYARQYVPGTMEVSFLNSPVRHVEGQDTATIAELFIKVQPEGNTPTGAALKRVLDAQIIRLDSAISTRGYADIKPLDIIVITDGKPSW</sequence>
<keyword evidence="2" id="KW-1185">Reference proteome</keyword>
<dbReference type="AlphaFoldDB" id="A0A165QFY4"/>
<dbReference type="PANTHER" id="PTHR34706:SF1">
    <property type="entry name" value="VWFA DOMAIN-CONTAINING PROTEIN"/>
    <property type="match status" value="1"/>
</dbReference>
<protein>
    <submittedName>
        <fullName evidence="1">Uncharacterized protein</fullName>
    </submittedName>
</protein>
<reference evidence="1 2" key="1">
    <citation type="journal article" date="2016" name="Mol. Biol. Evol.">
        <title>Comparative Genomics of Early-Diverging Mushroom-Forming Fungi Provides Insights into the Origins of Lignocellulose Decay Capabilities.</title>
        <authorList>
            <person name="Nagy L.G."/>
            <person name="Riley R."/>
            <person name="Tritt A."/>
            <person name="Adam C."/>
            <person name="Daum C."/>
            <person name="Floudas D."/>
            <person name="Sun H."/>
            <person name="Yadav J.S."/>
            <person name="Pangilinan J."/>
            <person name="Larsson K.H."/>
            <person name="Matsuura K."/>
            <person name="Barry K."/>
            <person name="Labutti K."/>
            <person name="Kuo R."/>
            <person name="Ohm R.A."/>
            <person name="Bhattacharya S.S."/>
            <person name="Shirouzu T."/>
            <person name="Yoshinaga Y."/>
            <person name="Martin F.M."/>
            <person name="Grigoriev I.V."/>
            <person name="Hibbett D.S."/>
        </authorList>
    </citation>
    <scope>NUCLEOTIDE SEQUENCE [LARGE SCALE GENOMIC DNA]</scope>
    <source>
        <strain evidence="1 2">HHB14362 ss-1</strain>
    </source>
</reference>
<dbReference type="Proteomes" id="UP000076761">
    <property type="component" value="Unassembled WGS sequence"/>
</dbReference>
<dbReference type="STRING" id="1314782.A0A165QFY4"/>